<accession>A0AAF3EC42</accession>
<proteinExistence type="predicted"/>
<dbReference type="PANTHER" id="PTHR16288:SF0">
    <property type="entry name" value="TRNA (GUANINE-N(7)-)-METHYLTRANSFERASE NON-CATALYTIC SUBUNIT WDR4"/>
    <property type="match status" value="1"/>
</dbReference>
<keyword evidence="6" id="KW-1185">Reference proteome</keyword>
<dbReference type="Gene3D" id="2.130.10.10">
    <property type="entry name" value="YVTN repeat-like/Quinoprotein amine dehydrogenase"/>
    <property type="match status" value="2"/>
</dbReference>
<evidence type="ECO:0000256" key="4">
    <source>
        <dbReference type="ARBA" id="ARBA00022737"/>
    </source>
</evidence>
<dbReference type="GO" id="GO:0005829">
    <property type="term" value="C:cytosol"/>
    <property type="evidence" value="ECO:0007669"/>
    <property type="project" value="TreeGrafter"/>
</dbReference>
<comment type="subcellular location">
    <subcellularLocation>
        <location evidence="1">Nucleus</location>
    </subcellularLocation>
</comment>
<evidence type="ECO:0000256" key="5">
    <source>
        <dbReference type="ARBA" id="ARBA00023242"/>
    </source>
</evidence>
<dbReference type="GO" id="GO:0043527">
    <property type="term" value="C:tRNA methyltransferase complex"/>
    <property type="evidence" value="ECO:0007669"/>
    <property type="project" value="TreeGrafter"/>
</dbReference>
<protein>
    <submittedName>
        <fullName evidence="7">WD repeat-containing protein 4 homolog</fullName>
    </submittedName>
</protein>
<organism evidence="6 7">
    <name type="scientific">Mesorhabditis belari</name>
    <dbReference type="NCBI Taxonomy" id="2138241"/>
    <lineage>
        <taxon>Eukaryota</taxon>
        <taxon>Metazoa</taxon>
        <taxon>Ecdysozoa</taxon>
        <taxon>Nematoda</taxon>
        <taxon>Chromadorea</taxon>
        <taxon>Rhabditida</taxon>
        <taxon>Rhabditina</taxon>
        <taxon>Rhabditomorpha</taxon>
        <taxon>Rhabditoidea</taxon>
        <taxon>Rhabditidae</taxon>
        <taxon>Mesorhabditinae</taxon>
        <taxon>Mesorhabditis</taxon>
    </lineage>
</organism>
<evidence type="ECO:0000256" key="2">
    <source>
        <dbReference type="ARBA" id="ARBA00022574"/>
    </source>
</evidence>
<dbReference type="GO" id="GO:0005634">
    <property type="term" value="C:nucleus"/>
    <property type="evidence" value="ECO:0007669"/>
    <property type="project" value="UniProtKB-SubCell"/>
</dbReference>
<reference evidence="7" key="1">
    <citation type="submission" date="2024-02" db="UniProtKB">
        <authorList>
            <consortium name="WormBaseParasite"/>
        </authorList>
    </citation>
    <scope>IDENTIFICATION</scope>
</reference>
<sequence>MALLNVSDSWIIISATSKLFFLQRKGKDLETTSHKIIDVTEVSTSLPFVRTTYELEENVRTNQGEKIEMCCSAISRDGQLFAVAISSKICLIYSLSSSIEMKRAFRVPKAPSVITFDPQGEHLIVGDRAGNVTMYGVSEAIFSDDKLDINGEKTNFEGIPLTGGITMMLDVAFDEIGRRMITADRDEKIRISRYPDSFVIEAYALGHEEYVKTLAIYKNYVISGGGDCRVHIHDFDTGKTVAVSERLHDKKPISQLQVVENNGKLNVWSSLEDDSTLTSIAFDQIFQQAEQVKFDAPLMGFYVDEKTRQIYGLNTNGLSVHSFDGESHQLAIDSNVLEAIRLAKNPDINYFKNVTHQNVDEYKKRKAAKFAEVEAKKGKRQQSLASQN</sequence>
<evidence type="ECO:0000256" key="3">
    <source>
        <dbReference type="ARBA" id="ARBA00022694"/>
    </source>
</evidence>
<dbReference type="InterPro" id="IPR036322">
    <property type="entry name" value="WD40_repeat_dom_sf"/>
</dbReference>
<keyword evidence="4" id="KW-0677">Repeat</keyword>
<evidence type="ECO:0000313" key="7">
    <source>
        <dbReference type="WBParaSite" id="MBELARI_LOCUS11513"/>
    </source>
</evidence>
<dbReference type="InterPro" id="IPR028884">
    <property type="entry name" value="Trm82"/>
</dbReference>
<dbReference type="SUPFAM" id="SSF50978">
    <property type="entry name" value="WD40 repeat-like"/>
    <property type="match status" value="1"/>
</dbReference>
<dbReference type="InterPro" id="IPR015943">
    <property type="entry name" value="WD40/YVTN_repeat-like_dom_sf"/>
</dbReference>
<dbReference type="AlphaFoldDB" id="A0AAF3EC42"/>
<dbReference type="Proteomes" id="UP000887575">
    <property type="component" value="Unassembled WGS sequence"/>
</dbReference>
<evidence type="ECO:0000256" key="1">
    <source>
        <dbReference type="ARBA" id="ARBA00004123"/>
    </source>
</evidence>
<keyword evidence="2" id="KW-0853">WD repeat</keyword>
<dbReference type="GO" id="GO:0006400">
    <property type="term" value="P:tRNA modification"/>
    <property type="evidence" value="ECO:0007669"/>
    <property type="project" value="TreeGrafter"/>
</dbReference>
<dbReference type="PANTHER" id="PTHR16288">
    <property type="entry name" value="WD40 REPEAT PROTEIN 4"/>
    <property type="match status" value="1"/>
</dbReference>
<keyword evidence="5" id="KW-0539">Nucleus</keyword>
<dbReference type="WBParaSite" id="MBELARI_LOCUS11513">
    <property type="protein sequence ID" value="MBELARI_LOCUS11513"/>
    <property type="gene ID" value="MBELARI_LOCUS11513"/>
</dbReference>
<dbReference type="GO" id="GO:0036265">
    <property type="term" value="P:RNA (guanine-N7)-methylation"/>
    <property type="evidence" value="ECO:0007669"/>
    <property type="project" value="InterPro"/>
</dbReference>
<name>A0AAF3EC42_9BILA</name>
<evidence type="ECO:0000313" key="6">
    <source>
        <dbReference type="Proteomes" id="UP000887575"/>
    </source>
</evidence>
<keyword evidence="3" id="KW-0819">tRNA processing</keyword>